<comment type="caution">
    <text evidence="2">The sequence shown here is derived from an EMBL/GenBank/DDBJ whole genome shotgun (WGS) entry which is preliminary data.</text>
</comment>
<evidence type="ECO:0000313" key="2">
    <source>
        <dbReference type="EMBL" id="KAK2170223.1"/>
    </source>
</evidence>
<keyword evidence="3" id="KW-1185">Reference proteome</keyword>
<proteinExistence type="predicted"/>
<gene>
    <name evidence="2" type="ORF">NP493_1134g01001</name>
</gene>
<evidence type="ECO:0000313" key="3">
    <source>
        <dbReference type="Proteomes" id="UP001209878"/>
    </source>
</evidence>
<dbReference type="EMBL" id="JAODUO010001156">
    <property type="protein sequence ID" value="KAK2170223.1"/>
    <property type="molecule type" value="Genomic_DNA"/>
</dbReference>
<dbReference type="AlphaFoldDB" id="A0AAD9KEL9"/>
<dbReference type="Proteomes" id="UP001209878">
    <property type="component" value="Unassembled WGS sequence"/>
</dbReference>
<accession>A0AAD9KEL9</accession>
<name>A0AAD9KEL9_RIDPI</name>
<feature type="region of interest" description="Disordered" evidence="1">
    <location>
        <begin position="20"/>
        <end position="40"/>
    </location>
</feature>
<sequence length="40" mass="4673">MAHSGDSWWNHHDAERFAHTFAMGMTTTQRPSATERRQTK</sequence>
<reference evidence="2" key="1">
    <citation type="journal article" date="2023" name="Mol. Biol. Evol.">
        <title>Third-Generation Sequencing Reveals the Adaptive Role of the Epigenome in Three Deep-Sea Polychaetes.</title>
        <authorList>
            <person name="Perez M."/>
            <person name="Aroh O."/>
            <person name="Sun Y."/>
            <person name="Lan Y."/>
            <person name="Juniper S.K."/>
            <person name="Young C.R."/>
            <person name="Angers B."/>
            <person name="Qian P.Y."/>
        </authorList>
    </citation>
    <scope>NUCLEOTIDE SEQUENCE</scope>
    <source>
        <strain evidence="2">R07B-5</strain>
    </source>
</reference>
<evidence type="ECO:0000256" key="1">
    <source>
        <dbReference type="SAM" id="MobiDB-lite"/>
    </source>
</evidence>
<organism evidence="2 3">
    <name type="scientific">Ridgeia piscesae</name>
    <name type="common">Tubeworm</name>
    <dbReference type="NCBI Taxonomy" id="27915"/>
    <lineage>
        <taxon>Eukaryota</taxon>
        <taxon>Metazoa</taxon>
        <taxon>Spiralia</taxon>
        <taxon>Lophotrochozoa</taxon>
        <taxon>Annelida</taxon>
        <taxon>Polychaeta</taxon>
        <taxon>Sedentaria</taxon>
        <taxon>Canalipalpata</taxon>
        <taxon>Sabellida</taxon>
        <taxon>Siboglinidae</taxon>
        <taxon>Ridgeia</taxon>
    </lineage>
</organism>
<protein>
    <submittedName>
        <fullName evidence="2">Uncharacterized protein</fullName>
    </submittedName>
</protein>